<accession>A0A8H3TX12</accession>
<dbReference type="GO" id="GO:0008270">
    <property type="term" value="F:zinc ion binding"/>
    <property type="evidence" value="ECO:0007669"/>
    <property type="project" value="UniProtKB-KW"/>
</dbReference>
<dbReference type="SUPFAM" id="SSF57850">
    <property type="entry name" value="RING/U-box"/>
    <property type="match status" value="1"/>
</dbReference>
<dbReference type="Gene3D" id="3.30.40.10">
    <property type="entry name" value="Zinc/RING finger domain, C3HC4 (zinc finger)"/>
    <property type="match status" value="1"/>
</dbReference>
<gene>
    <name evidence="5" type="ORF">NliqN6_4863</name>
</gene>
<dbReference type="Proteomes" id="UP000620104">
    <property type="component" value="Unassembled WGS sequence"/>
</dbReference>
<evidence type="ECO:0000313" key="5">
    <source>
        <dbReference type="EMBL" id="GHJ88461.1"/>
    </source>
</evidence>
<evidence type="ECO:0000313" key="6">
    <source>
        <dbReference type="Proteomes" id="UP000620104"/>
    </source>
</evidence>
<organism evidence="5 6">
    <name type="scientific">Naganishia liquefaciens</name>
    <dbReference type="NCBI Taxonomy" id="104408"/>
    <lineage>
        <taxon>Eukaryota</taxon>
        <taxon>Fungi</taxon>
        <taxon>Dikarya</taxon>
        <taxon>Basidiomycota</taxon>
        <taxon>Agaricomycotina</taxon>
        <taxon>Tremellomycetes</taxon>
        <taxon>Filobasidiales</taxon>
        <taxon>Filobasidiaceae</taxon>
        <taxon>Naganishia</taxon>
    </lineage>
</organism>
<feature type="coiled-coil region" evidence="2">
    <location>
        <begin position="283"/>
        <end position="352"/>
    </location>
</feature>
<keyword evidence="1" id="KW-0479">Metal-binding</keyword>
<keyword evidence="1" id="KW-0862">Zinc</keyword>
<name>A0A8H3TX12_9TREE</name>
<dbReference type="InterPro" id="IPR013083">
    <property type="entry name" value="Znf_RING/FYVE/PHD"/>
</dbReference>
<comment type="caution">
    <text evidence="5">The sequence shown here is derived from an EMBL/GenBank/DDBJ whole genome shotgun (WGS) entry which is preliminary data.</text>
</comment>
<evidence type="ECO:0000256" key="3">
    <source>
        <dbReference type="SAM" id="MobiDB-lite"/>
    </source>
</evidence>
<dbReference type="Pfam" id="PF13639">
    <property type="entry name" value="zf-RING_2"/>
    <property type="match status" value="1"/>
</dbReference>
<feature type="domain" description="RING-type" evidence="4">
    <location>
        <begin position="5"/>
        <end position="64"/>
    </location>
</feature>
<proteinExistence type="predicted"/>
<dbReference type="PROSITE" id="PS50089">
    <property type="entry name" value="ZF_RING_2"/>
    <property type="match status" value="1"/>
</dbReference>
<keyword evidence="2" id="KW-0175">Coiled coil</keyword>
<keyword evidence="6" id="KW-1185">Reference proteome</keyword>
<feature type="coiled-coil region" evidence="2">
    <location>
        <begin position="197"/>
        <end position="224"/>
    </location>
</feature>
<evidence type="ECO:0000256" key="1">
    <source>
        <dbReference type="PROSITE-ProRule" id="PRU00175"/>
    </source>
</evidence>
<dbReference type="InterPro" id="IPR001841">
    <property type="entry name" value="Znf_RING"/>
</dbReference>
<evidence type="ECO:0000259" key="4">
    <source>
        <dbReference type="PROSITE" id="PS50089"/>
    </source>
</evidence>
<keyword evidence="1" id="KW-0863">Zinc-finger</keyword>
<sequence>MKPICSICQCDLLDDGLDQYGADVIVVKVAPCGHVYHKHCVQNLHDYHERTTRNREPLGCPICRQLIVSAEGELQWEPIFLSAEDESASQRRPADKNVVLSTRHKSILALAKEFKDQSRDALVVKKAVGEQNNLRKSSREGVFQQLADWADRLQAKSNAIEEAGAVELLADNIREWQAMSGAIITACEETRRLPEVIESYKLRISTLQAKIRENEARMTEQERTHRRDKLDSSARFRQKEVDLAHEFREKEVRLKADFDKEVQMWRTKFQTAQDSGNNAANALHAQLRQTEALTEQLDAAKNDENLAKGRLQSLRHKLAKKQEECSQAQTTIEAYQREIAELKGANEISARRIQEMSAQHQSSRRIRLSSFSDDDMREGGSPEADTTGGNEESLLVEAPTFDSPSRRKRNIHPTLRVLHPRDIRMRDARPKGSNVIAFASDEEGRDKSPNKRMKNVQGHARNPFATVSKENINRNTERVDTASKGRAISVSKSRFLDPSQDVIVLDASSDPAEPVEDEVSFMQMKTAVEGQGNDGRGQRRLVGGMRHLSHPPARSRALLQRQLVIQGNRASGPRMTRRAV</sequence>
<dbReference type="EMBL" id="BLZA01000030">
    <property type="protein sequence ID" value="GHJ88461.1"/>
    <property type="molecule type" value="Genomic_DNA"/>
</dbReference>
<dbReference type="CDD" id="cd16448">
    <property type="entry name" value="RING-H2"/>
    <property type="match status" value="1"/>
</dbReference>
<feature type="region of interest" description="Disordered" evidence="3">
    <location>
        <begin position="354"/>
        <end position="394"/>
    </location>
</feature>
<evidence type="ECO:0000256" key="2">
    <source>
        <dbReference type="SAM" id="Coils"/>
    </source>
</evidence>
<dbReference type="AlphaFoldDB" id="A0A8H3TX12"/>
<reference evidence="5" key="1">
    <citation type="submission" date="2020-07" db="EMBL/GenBank/DDBJ databases">
        <title>Draft Genome Sequence of a Deep-Sea Yeast, Naganishia (Cryptococcus) liquefaciens strain N6.</title>
        <authorList>
            <person name="Han Y.W."/>
            <person name="Kajitani R."/>
            <person name="Morimoto H."/>
            <person name="Parhat M."/>
            <person name="Tsubouchi H."/>
            <person name="Bakenova O."/>
            <person name="Ogata M."/>
            <person name="Argunhan B."/>
            <person name="Aoki R."/>
            <person name="Kajiwara S."/>
            <person name="Itoh T."/>
            <person name="Iwasaki H."/>
        </authorList>
    </citation>
    <scope>NUCLEOTIDE SEQUENCE</scope>
    <source>
        <strain evidence="5">N6</strain>
    </source>
</reference>
<dbReference type="OrthoDB" id="9984778at2759"/>
<dbReference type="SMART" id="SM00184">
    <property type="entry name" value="RING"/>
    <property type="match status" value="1"/>
</dbReference>
<protein>
    <recommendedName>
        <fullName evidence="4">RING-type domain-containing protein</fullName>
    </recommendedName>
</protein>